<dbReference type="Pfam" id="PF01565">
    <property type="entry name" value="FAD_binding_4"/>
    <property type="match status" value="1"/>
</dbReference>
<evidence type="ECO:0000256" key="7">
    <source>
        <dbReference type="ARBA" id="ARBA00023014"/>
    </source>
</evidence>
<dbReference type="PROSITE" id="PS51387">
    <property type="entry name" value="FAD_PCMH"/>
    <property type="match status" value="1"/>
</dbReference>
<evidence type="ECO:0000256" key="4">
    <source>
        <dbReference type="ARBA" id="ARBA00022827"/>
    </source>
</evidence>
<protein>
    <submittedName>
        <fullName evidence="10">Anaerobic glycerol-3-phosphate dehydrogenase subunit C</fullName>
        <ecNumber evidence="10">1.1.5.3</ecNumber>
    </submittedName>
</protein>
<keyword evidence="2" id="KW-0285">Flavoprotein</keyword>
<dbReference type="AlphaFoldDB" id="A0AAW6TQS1"/>
<reference evidence="10" key="1">
    <citation type="submission" date="2023-05" db="EMBL/GenBank/DDBJ databases">
        <title>Anaerotaeda fermentans gen. nov., sp. nov., a novel anaerobic planctomycete of the new family within the order Sedimentisphaerales isolated from Taman Peninsula, Russia.</title>
        <authorList>
            <person name="Khomyakova M.A."/>
            <person name="Merkel A.Y."/>
            <person name="Slobodkin A.I."/>
        </authorList>
    </citation>
    <scope>NUCLEOTIDE SEQUENCE</scope>
    <source>
        <strain evidence="10">M17dextr</strain>
    </source>
</reference>
<dbReference type="InterPro" id="IPR009051">
    <property type="entry name" value="Helical_ferredxn"/>
</dbReference>
<dbReference type="Proteomes" id="UP001431776">
    <property type="component" value="Unassembled WGS sequence"/>
</dbReference>
<dbReference type="Pfam" id="PF02913">
    <property type="entry name" value="FAD-oxidase_C"/>
    <property type="match status" value="1"/>
</dbReference>
<dbReference type="PROSITE" id="PS51379">
    <property type="entry name" value="4FE4S_FER_2"/>
    <property type="match status" value="1"/>
</dbReference>
<dbReference type="PANTHER" id="PTHR11748:SF119">
    <property type="entry name" value="D-2-HYDROXYGLUTARATE DEHYDROGENASE"/>
    <property type="match status" value="1"/>
</dbReference>
<dbReference type="GO" id="GO:0071949">
    <property type="term" value="F:FAD binding"/>
    <property type="evidence" value="ECO:0007669"/>
    <property type="project" value="InterPro"/>
</dbReference>
<keyword evidence="4" id="KW-0274">FAD</keyword>
<evidence type="ECO:0000256" key="5">
    <source>
        <dbReference type="ARBA" id="ARBA00023002"/>
    </source>
</evidence>
<keyword evidence="6" id="KW-0408">Iron</keyword>
<keyword evidence="5 10" id="KW-0560">Oxidoreductase</keyword>
<dbReference type="EC" id="1.1.5.3" evidence="10"/>
<evidence type="ECO:0000313" key="10">
    <source>
        <dbReference type="EMBL" id="MDI6447998.1"/>
    </source>
</evidence>
<evidence type="ECO:0000256" key="1">
    <source>
        <dbReference type="ARBA" id="ARBA00001974"/>
    </source>
</evidence>
<evidence type="ECO:0000256" key="6">
    <source>
        <dbReference type="ARBA" id="ARBA00023004"/>
    </source>
</evidence>
<dbReference type="Gene3D" id="3.30.43.10">
    <property type="entry name" value="Uridine Diphospho-n-acetylenolpyruvylglucosamine Reductase, domain 2"/>
    <property type="match status" value="1"/>
</dbReference>
<dbReference type="Gene3D" id="3.30.70.2740">
    <property type="match status" value="1"/>
</dbReference>
<dbReference type="GO" id="GO:0008720">
    <property type="term" value="F:D-lactate dehydrogenase (NAD+) activity"/>
    <property type="evidence" value="ECO:0007669"/>
    <property type="project" value="TreeGrafter"/>
</dbReference>
<dbReference type="InterPro" id="IPR004113">
    <property type="entry name" value="FAD-bd_oxidored_4_C"/>
</dbReference>
<sequence>MTSVYPSDMAKDPTQIAADLSDRIRGDAFADIIHRVAFSTDASSYRIVPQCVVAPRDSHDVAVVVKYAAEEGLPVAPRGAGSGVAGESLCSGIVLDMTRYMTRILHTAADGAVVTCEPGVVLDDLNKHLARYGRKIGPDPSSANRATVGGCVANNATGAHSLQYGHIGEYVESLEVVLADGTLAEFANTVDVEKAGQHRADAIARECWSLLTAGKSAIDKAIPATKRNRSGYNIASVCHDSRIDLAHLLAGSEGTLAIFTRITLRTVPLPKAKGLLQLEFDSLDRMARAVPVIVKTAPAACELMDETLINLAVDQLPQYRDILPAGAAAVLLIEHVGDTDAEVRERIEVTDLAVGKQATGRTIITSSADQARVWKSRKDAGPLLYRKRRREHPAEFMEDASVDHTRLAEYIEGLQKIERKYGTTMSFFGHAGDGELHLRPYLDLSDPRDVAKMRAMAEEVFSLVWSLGGSISGEHADGLLRAGFVRRQYGDAFYEILCKVKAIFDPAGLVNPGKILNDDPDVMVKNLRRARHIQPERTRSEMLFRENELALEFEQCYGCGLCLNRDPALRMCPVYRALGEELGSSRAKANLLHYWATGQLDEKDFESPEFRRFLDLCVNCKMCEKQCPSGVNISTLMAAARAEYVRRKGLRRTEFALSHNRYLSLLGSVFSPVSNAFLKLPPFQWAMEKTVGLDKRRTMPAFQRGSFVTAAQRHLTQAGPPDAPTDKVVYFVDSYANSNDHELGYAVLDVLRHNDVEVMVPRQRPAPLPAIVYGDVRTARRDLAYNVRHLAEAARQGCRIVCSEPSAALCLQQEMRHYVSGDDARLVSENTWELMNYLADLRRQGRLKAAVEPVGGQYVYHLPCHLCAVGDETVTLRLLSEHFGVNVSDLGAGCCGLSGTFGMQKKNYDVAETISQSLKSAIGAAPTRHVLTECAACKMQIEHLDDVTVTHPIKLVARAYALARHVSRPSVLPR</sequence>
<dbReference type="InterPro" id="IPR017896">
    <property type="entry name" value="4Fe4S_Fe-S-bd"/>
</dbReference>
<dbReference type="Pfam" id="PF13183">
    <property type="entry name" value="Fer4_8"/>
    <property type="match status" value="1"/>
</dbReference>
<dbReference type="PANTHER" id="PTHR11748">
    <property type="entry name" value="D-LACTATE DEHYDROGENASE"/>
    <property type="match status" value="1"/>
</dbReference>
<evidence type="ECO:0000256" key="2">
    <source>
        <dbReference type="ARBA" id="ARBA00022630"/>
    </source>
</evidence>
<evidence type="ECO:0000259" key="8">
    <source>
        <dbReference type="PROSITE" id="PS51379"/>
    </source>
</evidence>
<dbReference type="NCBIfam" id="NF008369">
    <property type="entry name" value="PRK11168.1"/>
    <property type="match status" value="1"/>
</dbReference>
<dbReference type="GO" id="GO:1903457">
    <property type="term" value="P:lactate catabolic process"/>
    <property type="evidence" value="ECO:0007669"/>
    <property type="project" value="TreeGrafter"/>
</dbReference>
<comment type="caution">
    <text evidence="10">The sequence shown here is derived from an EMBL/GenBank/DDBJ whole genome shotgun (WGS) entry which is preliminary data.</text>
</comment>
<keyword evidence="7" id="KW-0411">Iron-sulfur</keyword>
<comment type="cofactor">
    <cofactor evidence="1">
        <name>FAD</name>
        <dbReference type="ChEBI" id="CHEBI:57692"/>
    </cofactor>
</comment>
<dbReference type="InterPro" id="IPR004017">
    <property type="entry name" value="Cys_rich_dom"/>
</dbReference>
<name>A0AAW6TQS1_9BACT</name>
<dbReference type="EMBL" id="JASCXX010000002">
    <property type="protein sequence ID" value="MDI6447998.1"/>
    <property type="molecule type" value="Genomic_DNA"/>
</dbReference>
<dbReference type="GO" id="GO:0004458">
    <property type="term" value="F:D-lactate dehydrogenase (cytochrome) activity"/>
    <property type="evidence" value="ECO:0007669"/>
    <property type="project" value="TreeGrafter"/>
</dbReference>
<feature type="domain" description="4Fe-4S ferredoxin-type" evidence="8">
    <location>
        <begin position="608"/>
        <end position="631"/>
    </location>
</feature>
<keyword evidence="3" id="KW-0479">Metal-binding</keyword>
<dbReference type="SUPFAM" id="SSF55103">
    <property type="entry name" value="FAD-linked oxidases, C-terminal domain"/>
    <property type="match status" value="1"/>
</dbReference>
<dbReference type="InterPro" id="IPR016167">
    <property type="entry name" value="FAD-bd_PCMH_sub1"/>
</dbReference>
<dbReference type="GO" id="GO:0051536">
    <property type="term" value="F:iron-sulfur cluster binding"/>
    <property type="evidence" value="ECO:0007669"/>
    <property type="project" value="UniProtKB-KW"/>
</dbReference>
<dbReference type="GO" id="GO:0046872">
    <property type="term" value="F:metal ion binding"/>
    <property type="evidence" value="ECO:0007669"/>
    <property type="project" value="UniProtKB-KW"/>
</dbReference>
<evidence type="ECO:0000259" key="9">
    <source>
        <dbReference type="PROSITE" id="PS51387"/>
    </source>
</evidence>
<dbReference type="Pfam" id="PF02754">
    <property type="entry name" value="CCG"/>
    <property type="match status" value="1"/>
</dbReference>
<dbReference type="InterPro" id="IPR036318">
    <property type="entry name" value="FAD-bd_PCMH-like_sf"/>
</dbReference>
<organism evidence="10 11">
    <name type="scientific">Anaerobaca lacustris</name>
    <dbReference type="NCBI Taxonomy" id="3044600"/>
    <lineage>
        <taxon>Bacteria</taxon>
        <taxon>Pseudomonadati</taxon>
        <taxon>Planctomycetota</taxon>
        <taxon>Phycisphaerae</taxon>
        <taxon>Sedimentisphaerales</taxon>
        <taxon>Anaerobacaceae</taxon>
        <taxon>Anaerobaca</taxon>
    </lineage>
</organism>
<dbReference type="PROSITE" id="PS00198">
    <property type="entry name" value="4FE4S_FER_1"/>
    <property type="match status" value="1"/>
</dbReference>
<dbReference type="RefSeq" id="WP_349243409.1">
    <property type="nucleotide sequence ID" value="NZ_JASCXX010000002.1"/>
</dbReference>
<dbReference type="GO" id="GO:0004368">
    <property type="term" value="F:glycerol-3-phosphate dehydrogenase (quinone) activity"/>
    <property type="evidence" value="ECO:0007669"/>
    <property type="project" value="UniProtKB-EC"/>
</dbReference>
<dbReference type="InterPro" id="IPR017900">
    <property type="entry name" value="4Fe4S_Fe_S_CS"/>
</dbReference>
<evidence type="ECO:0000313" key="11">
    <source>
        <dbReference type="Proteomes" id="UP001431776"/>
    </source>
</evidence>
<dbReference type="InterPro" id="IPR016166">
    <property type="entry name" value="FAD-bd_PCMH"/>
</dbReference>
<dbReference type="InterPro" id="IPR016169">
    <property type="entry name" value="FAD-bd_PCMH_sub2"/>
</dbReference>
<dbReference type="Gene3D" id="3.30.465.10">
    <property type="match status" value="1"/>
</dbReference>
<dbReference type="Gene3D" id="3.30.70.2190">
    <property type="match status" value="1"/>
</dbReference>
<dbReference type="SUPFAM" id="SSF46548">
    <property type="entry name" value="alpha-helical ferredoxin"/>
    <property type="match status" value="1"/>
</dbReference>
<proteinExistence type="predicted"/>
<gene>
    <name evidence="10" type="ORF">QJ522_02985</name>
</gene>
<keyword evidence="11" id="KW-1185">Reference proteome</keyword>
<accession>A0AAW6TQS1</accession>
<dbReference type="SUPFAM" id="SSF56176">
    <property type="entry name" value="FAD-binding/transporter-associated domain-like"/>
    <property type="match status" value="1"/>
</dbReference>
<dbReference type="InterPro" id="IPR006094">
    <property type="entry name" value="Oxid_FAD_bind_N"/>
</dbReference>
<dbReference type="Gene3D" id="1.10.1060.10">
    <property type="entry name" value="Alpha-helical ferredoxin"/>
    <property type="match status" value="1"/>
</dbReference>
<evidence type="ECO:0000256" key="3">
    <source>
        <dbReference type="ARBA" id="ARBA00022723"/>
    </source>
</evidence>
<dbReference type="InterPro" id="IPR016164">
    <property type="entry name" value="FAD-linked_Oxase-like_C"/>
</dbReference>
<feature type="domain" description="FAD-binding PCMH-type" evidence="9">
    <location>
        <begin position="45"/>
        <end position="269"/>
    </location>
</feature>